<dbReference type="AlphaFoldDB" id="A0A3Q9G0L9"/>
<proteinExistence type="predicted"/>
<organism evidence="2 3">
    <name type="scientific">Streptomyces luteoverticillatus</name>
    <name type="common">Streptoverticillium luteoverticillatus</name>
    <dbReference type="NCBI Taxonomy" id="66425"/>
    <lineage>
        <taxon>Bacteria</taxon>
        <taxon>Bacillati</taxon>
        <taxon>Actinomycetota</taxon>
        <taxon>Actinomycetes</taxon>
        <taxon>Kitasatosporales</taxon>
        <taxon>Streptomycetaceae</taxon>
        <taxon>Streptomyces</taxon>
    </lineage>
</organism>
<reference evidence="2 3" key="1">
    <citation type="submission" date="2018-12" db="EMBL/GenBank/DDBJ databases">
        <title>The whole draft genome of Streptomyce luteoverticillatus CGMCC 15060.</title>
        <authorList>
            <person name="Feng Z."/>
            <person name="Chen G."/>
            <person name="Zhang J."/>
            <person name="Zhu H."/>
            <person name="Yu X."/>
            <person name="Zhang W."/>
            <person name="Zhang X."/>
        </authorList>
    </citation>
    <scope>NUCLEOTIDE SEQUENCE [LARGE SCALE GENOMIC DNA]</scope>
    <source>
        <strain evidence="2 3">CGMCC 15060</strain>
    </source>
</reference>
<dbReference type="InterPro" id="IPR001607">
    <property type="entry name" value="Znf_UBP"/>
</dbReference>
<keyword evidence="3" id="KW-1185">Reference proteome</keyword>
<dbReference type="EMBL" id="CP034587">
    <property type="protein sequence ID" value="AZQ72798.1"/>
    <property type="molecule type" value="Genomic_DNA"/>
</dbReference>
<dbReference type="GO" id="GO:0008270">
    <property type="term" value="F:zinc ion binding"/>
    <property type="evidence" value="ECO:0007669"/>
    <property type="project" value="InterPro"/>
</dbReference>
<protein>
    <recommendedName>
        <fullName evidence="1">UBP-type domain-containing protein</fullName>
    </recommendedName>
</protein>
<dbReference type="InterPro" id="IPR013083">
    <property type="entry name" value="Znf_RING/FYVE/PHD"/>
</dbReference>
<accession>A0A3Q9G0L9</accession>
<dbReference type="Gene3D" id="3.30.40.10">
    <property type="entry name" value="Zinc/RING finger domain, C3HC4 (zinc finger)"/>
    <property type="match status" value="1"/>
</dbReference>
<dbReference type="OrthoDB" id="120315at2"/>
<gene>
    <name evidence="2" type="ORF">EKH77_17615</name>
</gene>
<evidence type="ECO:0000259" key="1">
    <source>
        <dbReference type="PROSITE" id="PS50271"/>
    </source>
</evidence>
<dbReference type="RefSeq" id="WP_126915314.1">
    <property type="nucleotide sequence ID" value="NZ_CP034587.1"/>
</dbReference>
<dbReference type="Proteomes" id="UP000267900">
    <property type="component" value="Chromosome"/>
</dbReference>
<evidence type="ECO:0000313" key="3">
    <source>
        <dbReference type="Proteomes" id="UP000267900"/>
    </source>
</evidence>
<feature type="domain" description="UBP-type" evidence="1">
    <location>
        <begin position="20"/>
        <end position="110"/>
    </location>
</feature>
<name>A0A3Q9G0L9_STRLT</name>
<dbReference type="PROSITE" id="PS50271">
    <property type="entry name" value="ZF_UBP"/>
    <property type="match status" value="1"/>
</dbReference>
<evidence type="ECO:0000313" key="2">
    <source>
        <dbReference type="EMBL" id="AZQ72798.1"/>
    </source>
</evidence>
<dbReference type="Pfam" id="PF02148">
    <property type="entry name" value="zf-UBP"/>
    <property type="match status" value="1"/>
</dbReference>
<sequence>MTEPLSWRVAADLEGRPTDRSCAHLAQTAHEVTPSTTEGCEDCLRIGATWVHLRECLTCGHIGCCDSSPHHHATTHAAENAGHDVARSFEPGETWAWCYADEVLLLPPPP</sequence>
<dbReference type="SUPFAM" id="SSF57850">
    <property type="entry name" value="RING/U-box"/>
    <property type="match status" value="1"/>
</dbReference>